<feature type="transmembrane region" description="Helical" evidence="1">
    <location>
        <begin position="203"/>
        <end position="221"/>
    </location>
</feature>
<protein>
    <recommendedName>
        <fullName evidence="4">Integral membrane protein</fullName>
    </recommendedName>
</protein>
<organism evidence="2 3">
    <name type="scientific">Enterococcus diestrammenae</name>
    <dbReference type="NCBI Taxonomy" id="1155073"/>
    <lineage>
        <taxon>Bacteria</taxon>
        <taxon>Bacillati</taxon>
        <taxon>Bacillota</taxon>
        <taxon>Bacilli</taxon>
        <taxon>Lactobacillales</taxon>
        <taxon>Enterococcaceae</taxon>
        <taxon>Enterococcus</taxon>
    </lineage>
</organism>
<keyword evidence="1" id="KW-0812">Transmembrane</keyword>
<comment type="caution">
    <text evidence="2">The sequence shown here is derived from an EMBL/GenBank/DDBJ whole genome shotgun (WGS) entry which is preliminary data.</text>
</comment>
<evidence type="ECO:0000256" key="1">
    <source>
        <dbReference type="SAM" id="Phobius"/>
    </source>
</evidence>
<dbReference type="Pfam" id="PF09997">
    <property type="entry name" value="DUF2238"/>
    <property type="match status" value="1"/>
</dbReference>
<feature type="transmembrane region" description="Helical" evidence="1">
    <location>
        <begin position="82"/>
        <end position="99"/>
    </location>
</feature>
<evidence type="ECO:0000313" key="2">
    <source>
        <dbReference type="EMBL" id="MEO1782988.1"/>
    </source>
</evidence>
<sequence>MKKKRNLAKRKRILFIVIFILLALSVVYAGIMFTRAPSGVSTKAGELVKSDYVLMILQCVVGMIVIFLPAQAEQRFGIDVPDLMEMIYFIFLFCAIYLGEVQNFYYRVPFWDTILHGFSAVMLGALGFFLVDFMNRSRTLHLQLKPFFVSFFAFCFATTCGVVWEIYEYTADQLLGTNMQKFMTADGVVLSGHAALGDTMKDIIVDMVCALIIVMVGYWNLKRMERRRMQPTMKLVETTTVTKDD</sequence>
<feature type="transmembrane region" description="Helical" evidence="1">
    <location>
        <begin position="147"/>
        <end position="167"/>
    </location>
</feature>
<dbReference type="Proteomes" id="UP001429357">
    <property type="component" value="Unassembled WGS sequence"/>
</dbReference>
<name>A0ABV0F4J9_9ENTE</name>
<evidence type="ECO:0008006" key="4">
    <source>
        <dbReference type="Google" id="ProtNLM"/>
    </source>
</evidence>
<accession>A0ABV0F4J9</accession>
<feature type="transmembrane region" description="Helical" evidence="1">
    <location>
        <begin position="53"/>
        <end position="70"/>
    </location>
</feature>
<dbReference type="RefSeq" id="WP_161870333.1">
    <property type="nucleotide sequence ID" value="NZ_MAEI02000001.1"/>
</dbReference>
<dbReference type="InterPro" id="IPR014509">
    <property type="entry name" value="YjdF-like"/>
</dbReference>
<gene>
    <name evidence="2" type="ORF">BAU18_002606</name>
</gene>
<reference evidence="3" key="1">
    <citation type="submission" date="2016-06" db="EMBL/GenBank/DDBJ databases">
        <title>Four novel species of enterococci isolated from chicken manure.</title>
        <authorList>
            <person name="Van Tyne D."/>
        </authorList>
    </citation>
    <scope>NUCLEOTIDE SEQUENCE [LARGE SCALE GENOMIC DNA]</scope>
    <source>
        <strain evidence="3">JM9A</strain>
    </source>
</reference>
<keyword evidence="3" id="KW-1185">Reference proteome</keyword>
<reference evidence="2 3" key="2">
    <citation type="submission" date="2024-02" db="EMBL/GenBank/DDBJ databases">
        <title>The Genome Sequence of Enterococcus diestrammenae JM9A.</title>
        <authorList>
            <person name="Earl A."/>
            <person name="Manson A."/>
            <person name="Gilmore M."/>
            <person name="Sanders J."/>
            <person name="Shea T."/>
            <person name="Howe W."/>
            <person name="Livny J."/>
            <person name="Cuomo C."/>
            <person name="Neafsey D."/>
            <person name="Birren B."/>
        </authorList>
    </citation>
    <scope>NUCLEOTIDE SEQUENCE [LARGE SCALE GENOMIC DNA]</scope>
    <source>
        <strain evidence="2 3">JM9A</strain>
    </source>
</reference>
<dbReference type="EMBL" id="MAEI02000001">
    <property type="protein sequence ID" value="MEO1782988.1"/>
    <property type="molecule type" value="Genomic_DNA"/>
</dbReference>
<keyword evidence="1" id="KW-1133">Transmembrane helix</keyword>
<keyword evidence="1" id="KW-0472">Membrane</keyword>
<evidence type="ECO:0000313" key="3">
    <source>
        <dbReference type="Proteomes" id="UP001429357"/>
    </source>
</evidence>
<feature type="transmembrane region" description="Helical" evidence="1">
    <location>
        <begin position="114"/>
        <end position="135"/>
    </location>
</feature>
<proteinExistence type="predicted"/>